<comment type="caution">
    <text evidence="1">The sequence shown here is derived from an EMBL/GenBank/DDBJ whole genome shotgun (WGS) entry which is preliminary data.</text>
</comment>
<dbReference type="EMBL" id="JBHSNA010000005">
    <property type="protein sequence ID" value="MFC5566436.1"/>
    <property type="molecule type" value="Genomic_DNA"/>
</dbReference>
<accession>A0ABW0SC52</accession>
<proteinExistence type="predicted"/>
<evidence type="ECO:0000313" key="2">
    <source>
        <dbReference type="Proteomes" id="UP001596056"/>
    </source>
</evidence>
<dbReference type="RefSeq" id="WP_209840080.1">
    <property type="nucleotide sequence ID" value="NZ_JAGGJP010000006.1"/>
</dbReference>
<organism evidence="1 2">
    <name type="scientific">Rubellimicrobium aerolatum</name>
    <dbReference type="NCBI Taxonomy" id="490979"/>
    <lineage>
        <taxon>Bacteria</taxon>
        <taxon>Pseudomonadati</taxon>
        <taxon>Pseudomonadota</taxon>
        <taxon>Alphaproteobacteria</taxon>
        <taxon>Rhodobacterales</taxon>
        <taxon>Roseobacteraceae</taxon>
        <taxon>Rubellimicrobium</taxon>
    </lineage>
</organism>
<protein>
    <submittedName>
        <fullName evidence="1">Uncharacterized protein</fullName>
    </submittedName>
</protein>
<sequence>MSLLLNVLLSLAFAGAVGGTLQFWRAQLDAARRDAMQALAARRGWALTETGERLGRAGTLRLAPRGGHPWTVEVRPKDGPLGEAVTEFETEEPRWTGGTLIVLAHPGELPALEPVRRERALRDLLGRKVGRLSLGLAPVAAPSGVAALADADPARRVDLPDLARAMAAWRPAMNGPRGIPVLILTPEGMRLRLRHPLDRAEPMEAFADLALDLARLIGPG</sequence>
<gene>
    <name evidence="1" type="ORF">ACFPOC_08385</name>
</gene>
<keyword evidence="2" id="KW-1185">Reference proteome</keyword>
<reference evidence="2" key="1">
    <citation type="journal article" date="2019" name="Int. J. Syst. Evol. Microbiol.">
        <title>The Global Catalogue of Microorganisms (GCM) 10K type strain sequencing project: providing services to taxonomists for standard genome sequencing and annotation.</title>
        <authorList>
            <consortium name="The Broad Institute Genomics Platform"/>
            <consortium name="The Broad Institute Genome Sequencing Center for Infectious Disease"/>
            <person name="Wu L."/>
            <person name="Ma J."/>
        </authorList>
    </citation>
    <scope>NUCLEOTIDE SEQUENCE [LARGE SCALE GENOMIC DNA]</scope>
    <source>
        <strain evidence="2">KACC 11588</strain>
    </source>
</reference>
<evidence type="ECO:0000313" key="1">
    <source>
        <dbReference type="EMBL" id="MFC5566436.1"/>
    </source>
</evidence>
<name>A0ABW0SC52_9RHOB</name>
<dbReference type="Proteomes" id="UP001596056">
    <property type="component" value="Unassembled WGS sequence"/>
</dbReference>